<evidence type="ECO:0000256" key="7">
    <source>
        <dbReference type="ARBA" id="ARBA00022801"/>
    </source>
</evidence>
<dbReference type="PANTHER" id="PTHR23402:SF1">
    <property type="entry name" value="PYROGLUTAMYL-PEPTIDASE I"/>
    <property type="match status" value="1"/>
</dbReference>
<dbReference type="EMBL" id="CP021330">
    <property type="protein sequence ID" value="AVX05410.1"/>
    <property type="molecule type" value="Genomic_DNA"/>
</dbReference>
<dbReference type="PROSITE" id="PS01334">
    <property type="entry name" value="PYRASE_CYS"/>
    <property type="match status" value="1"/>
</dbReference>
<keyword evidence="7" id="KW-0378">Hydrolase</keyword>
<comment type="similarity">
    <text evidence="4">Belongs to the peptidase C15 family.</text>
</comment>
<keyword evidence="5" id="KW-0963">Cytoplasm</keyword>
<dbReference type="GO" id="GO:0005829">
    <property type="term" value="C:cytosol"/>
    <property type="evidence" value="ECO:0007669"/>
    <property type="project" value="InterPro"/>
</dbReference>
<evidence type="ECO:0000256" key="2">
    <source>
        <dbReference type="ARBA" id="ARBA00002280"/>
    </source>
</evidence>
<proteinExistence type="inferred from homology"/>
<organism evidence="10 11">
    <name type="scientific">Maritalea myrionectae</name>
    <dbReference type="NCBI Taxonomy" id="454601"/>
    <lineage>
        <taxon>Bacteria</taxon>
        <taxon>Pseudomonadati</taxon>
        <taxon>Pseudomonadota</taxon>
        <taxon>Alphaproteobacteria</taxon>
        <taxon>Hyphomicrobiales</taxon>
        <taxon>Devosiaceae</taxon>
        <taxon>Maritalea</taxon>
    </lineage>
</organism>
<keyword evidence="8" id="KW-0788">Thiol protease</keyword>
<evidence type="ECO:0000256" key="8">
    <source>
        <dbReference type="ARBA" id="ARBA00022807"/>
    </source>
</evidence>
<dbReference type="Pfam" id="PF01470">
    <property type="entry name" value="Peptidase_C15"/>
    <property type="match status" value="1"/>
</dbReference>
<reference evidence="10 11" key="1">
    <citation type="submission" date="2017-05" db="EMBL/GenBank/DDBJ databases">
        <title>Genome Analysis of Maritalea myrionectae HL2708#5.</title>
        <authorList>
            <consortium name="Cotde Inc.-PKNU"/>
            <person name="Jang D."/>
            <person name="Oh H.-M."/>
        </authorList>
    </citation>
    <scope>NUCLEOTIDE SEQUENCE [LARGE SCALE GENOMIC DNA]</scope>
    <source>
        <strain evidence="10 11">HL2708#5</strain>
    </source>
</reference>
<dbReference type="STRING" id="1122213.GCA_000423365_00544"/>
<evidence type="ECO:0000256" key="1">
    <source>
        <dbReference type="ARBA" id="ARBA00001770"/>
    </source>
</evidence>
<name>A0A2R4MHF4_9HYPH</name>
<feature type="active site" evidence="9">
    <location>
        <position position="141"/>
    </location>
</feature>
<dbReference type="GO" id="GO:0016920">
    <property type="term" value="F:pyroglutamyl-peptidase activity"/>
    <property type="evidence" value="ECO:0007669"/>
    <property type="project" value="UniProtKB-EC"/>
</dbReference>
<dbReference type="CDD" id="cd00501">
    <property type="entry name" value="Peptidase_C15"/>
    <property type="match status" value="1"/>
</dbReference>
<accession>A0A2R4MHF4</accession>
<evidence type="ECO:0000313" key="10">
    <source>
        <dbReference type="EMBL" id="AVX05410.1"/>
    </source>
</evidence>
<gene>
    <name evidence="10" type="ORF">MXMO3_02902</name>
</gene>
<comment type="function">
    <text evidence="2">Removes 5-oxoproline from various penultimate amino acid residues except L-proline.</text>
</comment>
<evidence type="ECO:0000256" key="9">
    <source>
        <dbReference type="PROSITE-ProRule" id="PRU10077"/>
    </source>
</evidence>
<dbReference type="RefSeq" id="WP_117396311.1">
    <property type="nucleotide sequence ID" value="NZ_CP021330.1"/>
</dbReference>
<dbReference type="EC" id="3.4.19.3" evidence="9"/>
<dbReference type="PANTHER" id="PTHR23402">
    <property type="entry name" value="PROTEASE FAMILY C15 PYROGLUTAMYL-PEPTIDASE I-RELATED"/>
    <property type="match status" value="1"/>
</dbReference>
<comment type="catalytic activity">
    <reaction evidence="1 9">
        <text>Release of an N-terminal pyroglutamyl group from a polypeptide, the second amino acid generally not being Pro.</text>
        <dbReference type="EC" id="3.4.19.3"/>
    </reaction>
</comment>
<dbReference type="Gene3D" id="3.40.630.20">
    <property type="entry name" value="Peptidase C15, pyroglutamyl peptidase I-like"/>
    <property type="match status" value="1"/>
</dbReference>
<sequence>MKILLTGFEPFGNEQQNPSEQLAKLLNGARDGDAEIVSAILPVERYAALEKLDELMQQQAPDMVVALGVAVGRAAITPEKVAINFDDFRIPDNAGHQPVGETIFPDGPTAYFSTLPINLMVKEMETQVPSAISFSAGTFVCNHLMYGVLHLCACNYPKTRAGFVHVPQATECLSPTSGEVPHLPLSQMAEALRRAIWRAASHKADDIKLNAGDTH</sequence>
<keyword evidence="6" id="KW-0645">Protease</keyword>
<dbReference type="GO" id="GO:0006508">
    <property type="term" value="P:proteolysis"/>
    <property type="evidence" value="ECO:0007669"/>
    <property type="project" value="UniProtKB-KW"/>
</dbReference>
<dbReference type="PRINTS" id="PR00706">
    <property type="entry name" value="PYROGLUPTASE"/>
</dbReference>
<evidence type="ECO:0000256" key="6">
    <source>
        <dbReference type="ARBA" id="ARBA00022670"/>
    </source>
</evidence>
<dbReference type="InterPro" id="IPR016125">
    <property type="entry name" value="Peptidase_C15-like"/>
</dbReference>
<evidence type="ECO:0000256" key="5">
    <source>
        <dbReference type="ARBA" id="ARBA00022490"/>
    </source>
</evidence>
<protein>
    <recommendedName>
        <fullName evidence="9">Pyroglutamyl-peptidase I</fullName>
        <ecNumber evidence="9">3.4.19.3</ecNumber>
    </recommendedName>
</protein>
<dbReference type="SUPFAM" id="SSF53182">
    <property type="entry name" value="Pyrrolidone carboxyl peptidase (pyroglutamate aminopeptidase)"/>
    <property type="match status" value="1"/>
</dbReference>
<dbReference type="KEGG" id="mmyr:MXMO3_02902"/>
<dbReference type="Proteomes" id="UP000258927">
    <property type="component" value="Chromosome"/>
</dbReference>
<dbReference type="InterPro" id="IPR029762">
    <property type="entry name" value="PGP-I_bact-type"/>
</dbReference>
<dbReference type="PIRSF" id="PIRSF015592">
    <property type="entry name" value="Prld-crbxl_pptds"/>
    <property type="match status" value="1"/>
</dbReference>
<comment type="subcellular location">
    <subcellularLocation>
        <location evidence="3">Cytoplasm</location>
    </subcellularLocation>
</comment>
<dbReference type="NCBIfam" id="NF009676">
    <property type="entry name" value="PRK13197.1"/>
    <property type="match status" value="1"/>
</dbReference>
<dbReference type="InterPro" id="IPR033694">
    <property type="entry name" value="PGPEP1_Cys_AS"/>
</dbReference>
<evidence type="ECO:0000256" key="3">
    <source>
        <dbReference type="ARBA" id="ARBA00004496"/>
    </source>
</evidence>
<keyword evidence="11" id="KW-1185">Reference proteome</keyword>
<dbReference type="FunFam" id="3.40.630.20:FF:000001">
    <property type="entry name" value="Pyrrolidone-carboxylate peptidase"/>
    <property type="match status" value="1"/>
</dbReference>
<evidence type="ECO:0000256" key="4">
    <source>
        <dbReference type="ARBA" id="ARBA00006641"/>
    </source>
</evidence>
<dbReference type="AlphaFoldDB" id="A0A2R4MHF4"/>
<evidence type="ECO:0000313" key="11">
    <source>
        <dbReference type="Proteomes" id="UP000258927"/>
    </source>
</evidence>
<dbReference type="InterPro" id="IPR036440">
    <property type="entry name" value="Peptidase_C15-like_sf"/>
</dbReference>
<dbReference type="NCBIfam" id="TIGR00504">
    <property type="entry name" value="pyro_pdase"/>
    <property type="match status" value="1"/>
</dbReference>
<dbReference type="InterPro" id="IPR000816">
    <property type="entry name" value="Peptidase_C15"/>
</dbReference>